<dbReference type="PANTHER" id="PTHR43434">
    <property type="entry name" value="PHOSPHOGLYCOLATE PHOSPHATASE"/>
    <property type="match status" value="1"/>
</dbReference>
<keyword evidence="2" id="KW-1185">Reference proteome</keyword>
<dbReference type="Gene3D" id="3.40.50.1000">
    <property type="entry name" value="HAD superfamily/HAD-like"/>
    <property type="match status" value="1"/>
</dbReference>
<dbReference type="PATRIC" id="fig|679200.3.peg.1017"/>
<dbReference type="EMBL" id="ACZL01000015">
    <property type="protein sequence ID" value="EHI55923.1"/>
    <property type="molecule type" value="Genomic_DNA"/>
</dbReference>
<accession>G5GHC6</accession>
<dbReference type="InterPro" id="IPR023214">
    <property type="entry name" value="HAD_sf"/>
</dbReference>
<comment type="caution">
    <text evidence="1">The sequence shown here is derived from an EMBL/GenBank/DDBJ whole genome shotgun (WGS) entry which is preliminary data.</text>
</comment>
<evidence type="ECO:0008006" key="3">
    <source>
        <dbReference type="Google" id="ProtNLM"/>
    </source>
</evidence>
<dbReference type="SUPFAM" id="SSF56784">
    <property type="entry name" value="HAD-like"/>
    <property type="match status" value="1"/>
</dbReference>
<dbReference type="GO" id="GO:0006281">
    <property type="term" value="P:DNA repair"/>
    <property type="evidence" value="ECO:0007669"/>
    <property type="project" value="TreeGrafter"/>
</dbReference>
<dbReference type="PANTHER" id="PTHR43434:SF1">
    <property type="entry name" value="PHOSPHOGLYCOLATE PHOSPHATASE"/>
    <property type="match status" value="1"/>
</dbReference>
<dbReference type="HOGENOM" id="CLU_979635_0_0_9"/>
<proteinExistence type="predicted"/>
<evidence type="ECO:0000313" key="2">
    <source>
        <dbReference type="Proteomes" id="UP000003011"/>
    </source>
</evidence>
<gene>
    <name evidence="1" type="ORF">HMPREF9333_00966</name>
</gene>
<dbReference type="InterPro" id="IPR041492">
    <property type="entry name" value="HAD_2"/>
</dbReference>
<protein>
    <recommendedName>
        <fullName evidence="3">Phosphoglycolate phosphatase</fullName>
    </recommendedName>
</protein>
<dbReference type="eggNOG" id="COG0546">
    <property type="taxonomic scope" value="Bacteria"/>
</dbReference>
<dbReference type="InterPro" id="IPR036412">
    <property type="entry name" value="HAD-like_sf"/>
</dbReference>
<dbReference type="AlphaFoldDB" id="G5GHC6"/>
<reference evidence="1 2" key="1">
    <citation type="submission" date="2011-08" db="EMBL/GenBank/DDBJ databases">
        <title>The Genome Sequence of Johnsonella ignava ATCC 51276.</title>
        <authorList>
            <consortium name="The Broad Institute Genome Sequencing Platform"/>
            <person name="Earl A."/>
            <person name="Ward D."/>
            <person name="Feldgarden M."/>
            <person name="Gevers D."/>
            <person name="Izard J."/>
            <person name="Blanton J.M."/>
            <person name="Baranova O.V."/>
            <person name="Dewhirst F.E."/>
            <person name="Young S.K."/>
            <person name="Zeng Q."/>
            <person name="Gargeya S."/>
            <person name="Fitzgerald M."/>
            <person name="Haas B."/>
            <person name="Abouelleil A."/>
            <person name="Alvarado L."/>
            <person name="Arachchi H.M."/>
            <person name="Berlin A."/>
            <person name="Brown A."/>
            <person name="Chapman S.B."/>
            <person name="Chen Z."/>
            <person name="Dunbar C."/>
            <person name="Freedman E."/>
            <person name="Gearin G."/>
            <person name="Gellesch M."/>
            <person name="Goldberg J."/>
            <person name="Griggs A."/>
            <person name="Gujja S."/>
            <person name="Heiman D."/>
            <person name="Howarth C."/>
            <person name="Larson L."/>
            <person name="Lui A."/>
            <person name="MacDonald P.J.P."/>
            <person name="Montmayeur A."/>
            <person name="Murphy C."/>
            <person name="Neiman D."/>
            <person name="Pearson M."/>
            <person name="Priest M."/>
            <person name="Roberts A."/>
            <person name="Saif S."/>
            <person name="Shea T."/>
            <person name="Shenoy N."/>
            <person name="Sisk P."/>
            <person name="Stolte C."/>
            <person name="Sykes S."/>
            <person name="Wortman J."/>
            <person name="Nusbaum C."/>
            <person name="Birren B."/>
        </authorList>
    </citation>
    <scope>NUCLEOTIDE SEQUENCE [LARGE SCALE GENOMIC DNA]</scope>
    <source>
        <strain evidence="1 2">ATCC 51276</strain>
    </source>
</reference>
<dbReference type="OrthoDB" id="9796026at2"/>
<sequence length="284" mass="32347">MDTKTSHSFSEFKKTKDFLLCVDSDGCVMDTMDIKHKKCFGPCFVAEWQLEKYNDEMLERWNEINLYSMDRGINRYKGLEIILNEINDKYISVEGLEDLRNWVSTTGEFSFSSLEAEIKKTDSPCLKKASNWSKMVNKSIHELDEDELLPFDGVHEILMPAKSLADIAIVSSANPDAVHKEWTKHGLLDVVDILLAQDAGTKSFCIKRLMEFGYDKKHVLMIGDAPGDMSAAEANGVFFFPVLAGREKESWAQLGDIIKKFTSTGLNEQLQKELKEKFIKHLTK</sequence>
<dbReference type="InterPro" id="IPR050155">
    <property type="entry name" value="HAD-like_hydrolase_sf"/>
</dbReference>
<dbReference type="CDD" id="cd01427">
    <property type="entry name" value="HAD_like"/>
    <property type="match status" value="1"/>
</dbReference>
<organism evidence="1 2">
    <name type="scientific">Johnsonella ignava ATCC 51276</name>
    <dbReference type="NCBI Taxonomy" id="679200"/>
    <lineage>
        <taxon>Bacteria</taxon>
        <taxon>Bacillati</taxon>
        <taxon>Bacillota</taxon>
        <taxon>Clostridia</taxon>
        <taxon>Lachnospirales</taxon>
        <taxon>Lachnospiraceae</taxon>
        <taxon>Johnsonella</taxon>
    </lineage>
</organism>
<dbReference type="Pfam" id="PF13419">
    <property type="entry name" value="HAD_2"/>
    <property type="match status" value="1"/>
</dbReference>
<dbReference type="STRING" id="679200.HMPREF9333_00966"/>
<dbReference type="RefSeq" id="WP_005540297.1">
    <property type="nucleotide sequence ID" value="NZ_JH378831.1"/>
</dbReference>
<dbReference type="GO" id="GO:0008967">
    <property type="term" value="F:phosphoglycolate phosphatase activity"/>
    <property type="evidence" value="ECO:0007669"/>
    <property type="project" value="TreeGrafter"/>
</dbReference>
<name>G5GHC6_9FIRM</name>
<dbReference type="Proteomes" id="UP000003011">
    <property type="component" value="Unassembled WGS sequence"/>
</dbReference>
<evidence type="ECO:0000313" key="1">
    <source>
        <dbReference type="EMBL" id="EHI55923.1"/>
    </source>
</evidence>